<dbReference type="Proteomes" id="UP001187192">
    <property type="component" value="Unassembled WGS sequence"/>
</dbReference>
<gene>
    <name evidence="1" type="ORF">TIFTF001_009966</name>
</gene>
<name>A0AA88D423_FICCA</name>
<dbReference type="AlphaFoldDB" id="A0AA88D423"/>
<proteinExistence type="predicted"/>
<keyword evidence="2" id="KW-1185">Reference proteome</keyword>
<protein>
    <submittedName>
        <fullName evidence="1">Uncharacterized protein</fullName>
    </submittedName>
</protein>
<reference evidence="1" key="1">
    <citation type="submission" date="2023-07" db="EMBL/GenBank/DDBJ databases">
        <title>draft genome sequence of fig (Ficus carica).</title>
        <authorList>
            <person name="Takahashi T."/>
            <person name="Nishimura K."/>
        </authorList>
    </citation>
    <scope>NUCLEOTIDE SEQUENCE</scope>
</reference>
<evidence type="ECO:0000313" key="2">
    <source>
        <dbReference type="Proteomes" id="UP001187192"/>
    </source>
</evidence>
<evidence type="ECO:0000313" key="1">
    <source>
        <dbReference type="EMBL" id="GMN40737.1"/>
    </source>
</evidence>
<dbReference type="EMBL" id="BTGU01000011">
    <property type="protein sequence ID" value="GMN40737.1"/>
    <property type="molecule type" value="Genomic_DNA"/>
</dbReference>
<sequence length="34" mass="3311">MELCSTGGAGLAAAAAAVVAYLACDSCFFDLARA</sequence>
<accession>A0AA88D423</accession>
<organism evidence="1 2">
    <name type="scientific">Ficus carica</name>
    <name type="common">Common fig</name>
    <dbReference type="NCBI Taxonomy" id="3494"/>
    <lineage>
        <taxon>Eukaryota</taxon>
        <taxon>Viridiplantae</taxon>
        <taxon>Streptophyta</taxon>
        <taxon>Embryophyta</taxon>
        <taxon>Tracheophyta</taxon>
        <taxon>Spermatophyta</taxon>
        <taxon>Magnoliopsida</taxon>
        <taxon>eudicotyledons</taxon>
        <taxon>Gunneridae</taxon>
        <taxon>Pentapetalae</taxon>
        <taxon>rosids</taxon>
        <taxon>fabids</taxon>
        <taxon>Rosales</taxon>
        <taxon>Moraceae</taxon>
        <taxon>Ficeae</taxon>
        <taxon>Ficus</taxon>
    </lineage>
</organism>
<comment type="caution">
    <text evidence="1">The sequence shown here is derived from an EMBL/GenBank/DDBJ whole genome shotgun (WGS) entry which is preliminary data.</text>
</comment>